<gene>
    <name evidence="3" type="ORF">Tci_417761</name>
</gene>
<dbReference type="InterPro" id="IPR039865">
    <property type="entry name" value="PPP2R3C"/>
</dbReference>
<dbReference type="GO" id="GO:0030865">
    <property type="term" value="P:cortical cytoskeleton organization"/>
    <property type="evidence" value="ECO:0007669"/>
    <property type="project" value="TreeGrafter"/>
</dbReference>
<dbReference type="AlphaFoldDB" id="A0A699HPI2"/>
<proteinExistence type="predicted"/>
<organism evidence="3">
    <name type="scientific">Tanacetum cinerariifolium</name>
    <name type="common">Dalmatian daisy</name>
    <name type="synonym">Chrysanthemum cinerariifolium</name>
    <dbReference type="NCBI Taxonomy" id="118510"/>
    <lineage>
        <taxon>Eukaryota</taxon>
        <taxon>Viridiplantae</taxon>
        <taxon>Streptophyta</taxon>
        <taxon>Embryophyta</taxon>
        <taxon>Tracheophyta</taxon>
        <taxon>Spermatophyta</taxon>
        <taxon>Magnoliopsida</taxon>
        <taxon>eudicotyledons</taxon>
        <taxon>Gunneridae</taxon>
        <taxon>Pentapetalae</taxon>
        <taxon>asterids</taxon>
        <taxon>campanulids</taxon>
        <taxon>Asterales</taxon>
        <taxon>Asteraceae</taxon>
        <taxon>Asteroideae</taxon>
        <taxon>Anthemideae</taxon>
        <taxon>Anthemidinae</taxon>
        <taxon>Tanacetum</taxon>
    </lineage>
</organism>
<dbReference type="EMBL" id="BKCJ010180240">
    <property type="protein sequence ID" value="GEY45787.1"/>
    <property type="molecule type" value="Genomic_DNA"/>
</dbReference>
<dbReference type="PANTHER" id="PTHR12085">
    <property type="entry name" value="SERINE/THREONINE-PROTEIN PHOSPHATASE 2A REGULATORY SUBUNIT B'' SUBUNIT GAMMA"/>
    <property type="match status" value="1"/>
</dbReference>
<sequence length="79" mass="9222">FLPVQVSLTQARIDMSEFDEVFDGVLQHHEMKAYIRGLIPNLAQLHDMATPARCWKFKRRSVISFEWKPRESVYKEGAA</sequence>
<evidence type="ECO:0000256" key="1">
    <source>
        <dbReference type="ARBA" id="ARBA00004496"/>
    </source>
</evidence>
<comment type="caution">
    <text evidence="3">The sequence shown here is derived from an EMBL/GenBank/DDBJ whole genome shotgun (WGS) entry which is preliminary data.</text>
</comment>
<accession>A0A699HPI2</accession>
<keyword evidence="2" id="KW-0963">Cytoplasm</keyword>
<name>A0A699HPI2_TANCI</name>
<comment type="subcellular location">
    <subcellularLocation>
        <location evidence="1">Cytoplasm</location>
    </subcellularLocation>
</comment>
<dbReference type="GO" id="GO:0005819">
    <property type="term" value="C:spindle"/>
    <property type="evidence" value="ECO:0007669"/>
    <property type="project" value="TreeGrafter"/>
</dbReference>
<reference evidence="3" key="1">
    <citation type="journal article" date="2019" name="Sci. Rep.">
        <title>Draft genome of Tanacetum cinerariifolium, the natural source of mosquito coil.</title>
        <authorList>
            <person name="Yamashiro T."/>
            <person name="Shiraishi A."/>
            <person name="Satake H."/>
            <person name="Nakayama K."/>
        </authorList>
    </citation>
    <scope>NUCLEOTIDE SEQUENCE</scope>
</reference>
<dbReference type="GO" id="GO:0005737">
    <property type="term" value="C:cytoplasm"/>
    <property type="evidence" value="ECO:0007669"/>
    <property type="project" value="UniProtKB-SubCell"/>
</dbReference>
<dbReference type="GO" id="GO:0000226">
    <property type="term" value="P:microtubule cytoskeleton organization"/>
    <property type="evidence" value="ECO:0007669"/>
    <property type="project" value="TreeGrafter"/>
</dbReference>
<evidence type="ECO:0000313" key="3">
    <source>
        <dbReference type="EMBL" id="GEY45787.1"/>
    </source>
</evidence>
<dbReference type="GO" id="GO:0035303">
    <property type="term" value="P:regulation of dephosphorylation"/>
    <property type="evidence" value="ECO:0007669"/>
    <property type="project" value="InterPro"/>
</dbReference>
<evidence type="ECO:0000256" key="2">
    <source>
        <dbReference type="ARBA" id="ARBA00022490"/>
    </source>
</evidence>
<feature type="non-terminal residue" evidence="3">
    <location>
        <position position="1"/>
    </location>
</feature>
<dbReference type="PANTHER" id="PTHR12085:SF3">
    <property type="entry name" value="SERINE_THREONINE-PROTEIN PHOSPHATASE 2A REGULATORY SUBUNIT B'' SUBUNIT GAMMA"/>
    <property type="match status" value="1"/>
</dbReference>
<protein>
    <submittedName>
        <fullName evidence="3">Putative serine/threonine-protein phosphatase 2A regulatory subunit B'' subunit TON2</fullName>
    </submittedName>
</protein>